<dbReference type="WBParaSite" id="RSKR_0000961800.1">
    <property type="protein sequence ID" value="RSKR_0000961800.1"/>
    <property type="gene ID" value="RSKR_0000961800"/>
</dbReference>
<evidence type="ECO:0000313" key="2">
    <source>
        <dbReference type="WBParaSite" id="RSKR_0000961800.1"/>
    </source>
</evidence>
<evidence type="ECO:0000313" key="1">
    <source>
        <dbReference type="Proteomes" id="UP000095286"/>
    </source>
</evidence>
<reference evidence="2" key="1">
    <citation type="submission" date="2016-11" db="UniProtKB">
        <authorList>
            <consortium name="WormBaseParasite"/>
        </authorList>
    </citation>
    <scope>IDENTIFICATION</scope>
    <source>
        <strain evidence="2">KR3021</strain>
    </source>
</reference>
<name>A0AC35UBX6_9BILA</name>
<organism evidence="1 2">
    <name type="scientific">Rhabditophanes sp. KR3021</name>
    <dbReference type="NCBI Taxonomy" id="114890"/>
    <lineage>
        <taxon>Eukaryota</taxon>
        <taxon>Metazoa</taxon>
        <taxon>Ecdysozoa</taxon>
        <taxon>Nematoda</taxon>
        <taxon>Chromadorea</taxon>
        <taxon>Rhabditida</taxon>
        <taxon>Tylenchina</taxon>
        <taxon>Panagrolaimomorpha</taxon>
        <taxon>Strongyloidoidea</taxon>
        <taxon>Alloionematidae</taxon>
        <taxon>Rhabditophanes</taxon>
    </lineage>
</organism>
<proteinExistence type="predicted"/>
<dbReference type="Proteomes" id="UP000095286">
    <property type="component" value="Unplaced"/>
</dbReference>
<accession>A0AC35UBX6</accession>
<protein>
    <submittedName>
        <fullName evidence="2">Uncharacterized protein</fullName>
    </submittedName>
</protein>
<sequence length="73" mass="8071">MPLEKKGTPNYVILYWGAPYSINCCYGVDYMADCQNGHRPKAHPCLLPHCGDSPPWHRGKAHTGQPLVAVHTA</sequence>